<name>A0A835ATN0_9POAL</name>
<dbReference type="Gene3D" id="3.30.559.10">
    <property type="entry name" value="Chloramphenicol acetyltransferase-like domain"/>
    <property type="match status" value="3"/>
</dbReference>
<keyword evidence="3" id="KW-1185">Reference proteome</keyword>
<accession>A0A835ATN0</accession>
<protein>
    <submittedName>
        <fullName evidence="2">Uncharacterized protein</fullName>
    </submittedName>
</protein>
<dbReference type="Pfam" id="PF02458">
    <property type="entry name" value="Transferase"/>
    <property type="match status" value="3"/>
</dbReference>
<evidence type="ECO:0000313" key="2">
    <source>
        <dbReference type="EMBL" id="KAF8674788.1"/>
    </source>
</evidence>
<dbReference type="Proteomes" id="UP000636709">
    <property type="component" value="Unassembled WGS sequence"/>
</dbReference>
<dbReference type="InterPro" id="IPR023213">
    <property type="entry name" value="CAT-like_dom_sf"/>
</dbReference>
<dbReference type="GO" id="GO:0016747">
    <property type="term" value="F:acyltransferase activity, transferring groups other than amino-acyl groups"/>
    <property type="evidence" value="ECO:0007669"/>
    <property type="project" value="UniProtKB-ARBA"/>
</dbReference>
<dbReference type="OrthoDB" id="632962at2759"/>
<dbReference type="PANTHER" id="PTHR31147:SF26">
    <property type="entry name" value="OS06G0699100 PROTEIN"/>
    <property type="match status" value="1"/>
</dbReference>
<reference evidence="2" key="1">
    <citation type="submission" date="2020-07" db="EMBL/GenBank/DDBJ databases">
        <title>Genome sequence and genetic diversity analysis of an under-domesticated orphan crop, white fonio (Digitaria exilis).</title>
        <authorList>
            <person name="Bennetzen J.L."/>
            <person name="Chen S."/>
            <person name="Ma X."/>
            <person name="Wang X."/>
            <person name="Yssel A.E.J."/>
            <person name="Chaluvadi S.R."/>
            <person name="Johnson M."/>
            <person name="Gangashetty P."/>
            <person name="Hamidou F."/>
            <person name="Sanogo M.D."/>
            <person name="Zwaenepoel A."/>
            <person name="Wallace J."/>
            <person name="Van De Peer Y."/>
            <person name="Van Deynze A."/>
        </authorList>
    </citation>
    <scope>NUCLEOTIDE SEQUENCE</scope>
    <source>
        <tissue evidence="2">Leaves</tissue>
    </source>
</reference>
<dbReference type="AlphaFoldDB" id="A0A835ATN0"/>
<evidence type="ECO:0000313" key="3">
    <source>
        <dbReference type="Proteomes" id="UP000636709"/>
    </source>
</evidence>
<evidence type="ECO:0000256" key="1">
    <source>
        <dbReference type="ARBA" id="ARBA00009861"/>
    </source>
</evidence>
<dbReference type="InterPro" id="IPR050898">
    <property type="entry name" value="Plant_acyltransferase"/>
</dbReference>
<comment type="similarity">
    <text evidence="1">Belongs to the plant acyltransferase family.</text>
</comment>
<comment type="caution">
    <text evidence="2">The sequence shown here is derived from an EMBL/GenBank/DDBJ whole genome shotgun (WGS) entry which is preliminary data.</text>
</comment>
<dbReference type="PANTHER" id="PTHR31147">
    <property type="entry name" value="ACYL TRANSFERASE 4"/>
    <property type="match status" value="1"/>
</dbReference>
<proteinExistence type="inferred from homology"/>
<gene>
    <name evidence="2" type="ORF">HU200_048070</name>
</gene>
<sequence length="594" mass="63106">MSFVVTKFSPPELVLPWKPTLAGDVFLTSTDKRALSQALVYYPVTGGDGDIHTGEGVAFASATASCSLQDVRFLHAPPAIPLAELALCRLLMMHVTEFACGGYVVAVTWNHGVMQAVGELARGLPSPTVVPIRHDEAGSIICGALVLSRPCIPQLVSVIQRRAPAGFEFKHADFAYTDVTIPWSFINRVKGEFQSHAGIRDKMPLTRSSSPALVVPSDPTPAGEIRLTTTDKAWLFVSFTSLQVFARPIHQPAETIRRALSHALVHYYPIAGRVAGDGDDAKLVCNGKGVAFVSATASCSLQDAGLLDVPLEKEISLIDLTPTYGSRCGLSDPLMMMQVTEFTCGGYVVGVAWNHGAIDGVGLAQFLTAVGEVTRGLPSPSIVPVRYDEFLPDIPQPLFAALRRPLGECNVAGGRSCTVFEVVTAAIWRCRIRAINAEPGTPAPLVFAANVRRHLGAKDGYYGNCFTSQLVTAASGAVATGAVSDVVKLISDAKERIPESLTSAGAEMATLDVRALCGYNALFVSTWGGIGMDAVDFGGGPAARLVPKRERTVVPSCFPCLPGQGTERNGAHAVAFCVTQEHVEEFRAQLASLC</sequence>
<dbReference type="EMBL" id="JACEFO010002196">
    <property type="protein sequence ID" value="KAF8674788.1"/>
    <property type="molecule type" value="Genomic_DNA"/>
</dbReference>
<organism evidence="2 3">
    <name type="scientific">Digitaria exilis</name>
    <dbReference type="NCBI Taxonomy" id="1010633"/>
    <lineage>
        <taxon>Eukaryota</taxon>
        <taxon>Viridiplantae</taxon>
        <taxon>Streptophyta</taxon>
        <taxon>Embryophyta</taxon>
        <taxon>Tracheophyta</taxon>
        <taxon>Spermatophyta</taxon>
        <taxon>Magnoliopsida</taxon>
        <taxon>Liliopsida</taxon>
        <taxon>Poales</taxon>
        <taxon>Poaceae</taxon>
        <taxon>PACMAD clade</taxon>
        <taxon>Panicoideae</taxon>
        <taxon>Panicodae</taxon>
        <taxon>Paniceae</taxon>
        <taxon>Anthephorinae</taxon>
        <taxon>Digitaria</taxon>
    </lineage>
</organism>